<reference evidence="2" key="2">
    <citation type="submission" date="2015-01" db="EMBL/GenBank/DDBJ databases">
        <title>Evolutionary Origins and Diversification of the Mycorrhizal Mutualists.</title>
        <authorList>
            <consortium name="DOE Joint Genome Institute"/>
            <consortium name="Mycorrhizal Genomics Consortium"/>
            <person name="Kohler A."/>
            <person name="Kuo A."/>
            <person name="Nagy L.G."/>
            <person name="Floudas D."/>
            <person name="Copeland A."/>
            <person name="Barry K.W."/>
            <person name="Cichocki N."/>
            <person name="Veneault-Fourrey C."/>
            <person name="LaButti K."/>
            <person name="Lindquist E.A."/>
            <person name="Lipzen A."/>
            <person name="Lundell T."/>
            <person name="Morin E."/>
            <person name="Murat C."/>
            <person name="Riley R."/>
            <person name="Ohm R."/>
            <person name="Sun H."/>
            <person name="Tunlid A."/>
            <person name="Henrissat B."/>
            <person name="Grigoriev I.V."/>
            <person name="Hibbett D.S."/>
            <person name="Martin F."/>
        </authorList>
    </citation>
    <scope>NUCLEOTIDE SEQUENCE [LARGE SCALE GENOMIC DNA]</scope>
    <source>
        <strain evidence="2">LaAM-08-1</strain>
    </source>
</reference>
<sequence length="155" mass="17146">MGWRRSGGITRYALYWRRFVAAFDNLTNKENKEFLGKACHAFCAFDQGGKWLGHQCKEGVAEAASLQGPDPTSQSASDFFATYTQDPKVWSQREPILITSSTRYHLVDTDEITEGCTGVDDLPNDDREVLQRMMTAGVFGTEFLSCGQSRSGGGS</sequence>
<dbReference type="Proteomes" id="UP000054477">
    <property type="component" value="Unassembled WGS sequence"/>
</dbReference>
<reference evidence="1 2" key="1">
    <citation type="submission" date="2014-04" db="EMBL/GenBank/DDBJ databases">
        <authorList>
            <consortium name="DOE Joint Genome Institute"/>
            <person name="Kuo A."/>
            <person name="Kohler A."/>
            <person name="Nagy L.G."/>
            <person name="Floudas D."/>
            <person name="Copeland A."/>
            <person name="Barry K.W."/>
            <person name="Cichocki N."/>
            <person name="Veneault-Fourrey C."/>
            <person name="LaButti K."/>
            <person name="Lindquist E.A."/>
            <person name="Lipzen A."/>
            <person name="Lundell T."/>
            <person name="Morin E."/>
            <person name="Murat C."/>
            <person name="Sun H."/>
            <person name="Tunlid A."/>
            <person name="Henrissat B."/>
            <person name="Grigoriev I.V."/>
            <person name="Hibbett D.S."/>
            <person name="Martin F."/>
            <person name="Nordberg H.P."/>
            <person name="Cantor M.N."/>
            <person name="Hua S.X."/>
        </authorList>
    </citation>
    <scope>NUCLEOTIDE SEQUENCE [LARGE SCALE GENOMIC DNA]</scope>
    <source>
        <strain evidence="1 2">LaAM-08-1</strain>
    </source>
</reference>
<dbReference type="AlphaFoldDB" id="A0A0C9X2W2"/>
<evidence type="ECO:0000313" key="2">
    <source>
        <dbReference type="Proteomes" id="UP000054477"/>
    </source>
</evidence>
<accession>A0A0C9X2W2</accession>
<dbReference type="EMBL" id="KN839087">
    <property type="protein sequence ID" value="KIJ90907.1"/>
    <property type="molecule type" value="Genomic_DNA"/>
</dbReference>
<proteinExistence type="predicted"/>
<organism evidence="1 2">
    <name type="scientific">Laccaria amethystina LaAM-08-1</name>
    <dbReference type="NCBI Taxonomy" id="1095629"/>
    <lineage>
        <taxon>Eukaryota</taxon>
        <taxon>Fungi</taxon>
        <taxon>Dikarya</taxon>
        <taxon>Basidiomycota</taxon>
        <taxon>Agaricomycotina</taxon>
        <taxon>Agaricomycetes</taxon>
        <taxon>Agaricomycetidae</taxon>
        <taxon>Agaricales</taxon>
        <taxon>Agaricineae</taxon>
        <taxon>Hydnangiaceae</taxon>
        <taxon>Laccaria</taxon>
    </lineage>
</organism>
<gene>
    <name evidence="1" type="ORF">K443DRAFT_14849</name>
</gene>
<protein>
    <submittedName>
        <fullName evidence="1">Uncharacterized protein</fullName>
    </submittedName>
</protein>
<dbReference type="HOGENOM" id="CLU_1695769_0_0_1"/>
<name>A0A0C9X2W2_9AGAR</name>
<dbReference type="OrthoDB" id="9978173at2759"/>
<evidence type="ECO:0000313" key="1">
    <source>
        <dbReference type="EMBL" id="KIJ90907.1"/>
    </source>
</evidence>
<keyword evidence="2" id="KW-1185">Reference proteome</keyword>